<organism evidence="9 10">
    <name type="scientific">Nodularia spumigena UHCC 0060</name>
    <dbReference type="NCBI Taxonomy" id="3110300"/>
    <lineage>
        <taxon>Bacteria</taxon>
        <taxon>Bacillati</taxon>
        <taxon>Cyanobacteriota</taxon>
        <taxon>Cyanophyceae</taxon>
        <taxon>Nostocales</taxon>
        <taxon>Nodulariaceae</taxon>
        <taxon>Nodularia</taxon>
    </lineage>
</organism>
<evidence type="ECO:0000256" key="5">
    <source>
        <dbReference type="ARBA" id="ARBA00022692"/>
    </source>
</evidence>
<dbReference type="InterPro" id="IPR000522">
    <property type="entry name" value="ABC_transptr_permease_BtuC"/>
</dbReference>
<keyword evidence="10" id="KW-1185">Reference proteome</keyword>
<proteinExistence type="inferred from homology"/>
<evidence type="ECO:0000256" key="1">
    <source>
        <dbReference type="ARBA" id="ARBA00004651"/>
    </source>
</evidence>
<gene>
    <name evidence="9" type="ORF">VB695_17050</name>
</gene>
<dbReference type="Gene3D" id="1.10.3470.10">
    <property type="entry name" value="ABC transporter involved in vitamin B12 uptake, BtuC"/>
    <property type="match status" value="1"/>
</dbReference>
<evidence type="ECO:0000313" key="10">
    <source>
        <dbReference type="Proteomes" id="UP001303285"/>
    </source>
</evidence>
<protein>
    <submittedName>
        <fullName evidence="9">Iron chelate uptake ABC transporter family permease subunit</fullName>
    </submittedName>
</protein>
<name>A0ABU5UW30_NODSP</name>
<evidence type="ECO:0000313" key="9">
    <source>
        <dbReference type="EMBL" id="MEA5609750.1"/>
    </source>
</evidence>
<evidence type="ECO:0000256" key="7">
    <source>
        <dbReference type="ARBA" id="ARBA00023136"/>
    </source>
</evidence>
<reference evidence="9 10" key="1">
    <citation type="submission" date="2023-12" db="EMBL/GenBank/DDBJ databases">
        <title>Baltic Sea Cyanobacteria.</title>
        <authorList>
            <person name="Delbaje E."/>
            <person name="Fewer D.P."/>
            <person name="Shishido T.K."/>
        </authorList>
    </citation>
    <scope>NUCLEOTIDE SEQUENCE [LARGE SCALE GENOMIC DNA]</scope>
    <source>
        <strain evidence="9 10">UHCC 0060</strain>
    </source>
</reference>
<dbReference type="SUPFAM" id="SSF81345">
    <property type="entry name" value="ABC transporter involved in vitamin B12 uptake, BtuC"/>
    <property type="match status" value="1"/>
</dbReference>
<evidence type="ECO:0000256" key="8">
    <source>
        <dbReference type="SAM" id="Phobius"/>
    </source>
</evidence>
<evidence type="ECO:0000256" key="4">
    <source>
        <dbReference type="ARBA" id="ARBA00022475"/>
    </source>
</evidence>
<dbReference type="InterPro" id="IPR037294">
    <property type="entry name" value="ABC_BtuC-like"/>
</dbReference>
<keyword evidence="4" id="KW-1003">Cell membrane</keyword>
<evidence type="ECO:0000256" key="6">
    <source>
        <dbReference type="ARBA" id="ARBA00022989"/>
    </source>
</evidence>
<comment type="caution">
    <text evidence="9">The sequence shown here is derived from an EMBL/GenBank/DDBJ whole genome shotgun (WGS) entry which is preliminary data.</text>
</comment>
<keyword evidence="3" id="KW-0813">Transport</keyword>
<feature type="transmembrane region" description="Helical" evidence="8">
    <location>
        <begin position="82"/>
        <end position="103"/>
    </location>
</feature>
<evidence type="ECO:0000256" key="3">
    <source>
        <dbReference type="ARBA" id="ARBA00022448"/>
    </source>
</evidence>
<dbReference type="RefSeq" id="WP_323244618.1">
    <property type="nucleotide sequence ID" value="NZ_JAYGHK010000061.1"/>
</dbReference>
<feature type="transmembrane region" description="Helical" evidence="8">
    <location>
        <begin position="55"/>
        <end position="75"/>
    </location>
</feature>
<dbReference type="EMBL" id="JAYGHK010000061">
    <property type="protein sequence ID" value="MEA5609750.1"/>
    <property type="molecule type" value="Genomic_DNA"/>
</dbReference>
<accession>A0ABU5UW30</accession>
<keyword evidence="6 8" id="KW-1133">Transmembrane helix</keyword>
<sequence length="105" mass="11142">MLKTRPLITGTLILLTLLFLHINQHPTTVITAIFTPDDSALHNIVRYIKLPRTVIPIGAFIGAVVAFGVVYVAAWQNGVAPARLALVGIAVSAFCAAGINLLVVN</sequence>
<keyword evidence="7 8" id="KW-0472">Membrane</keyword>
<comment type="subcellular location">
    <subcellularLocation>
        <location evidence="1">Cell membrane</location>
        <topology evidence="1">Multi-pass membrane protein</topology>
    </subcellularLocation>
</comment>
<evidence type="ECO:0000256" key="2">
    <source>
        <dbReference type="ARBA" id="ARBA00007935"/>
    </source>
</evidence>
<comment type="similarity">
    <text evidence="2">Belongs to the binding-protein-dependent transport system permease family. FecCD subfamily.</text>
</comment>
<dbReference type="Proteomes" id="UP001303285">
    <property type="component" value="Unassembled WGS sequence"/>
</dbReference>
<keyword evidence="5 8" id="KW-0812">Transmembrane</keyword>
<dbReference type="Pfam" id="PF01032">
    <property type="entry name" value="FecCD"/>
    <property type="match status" value="1"/>
</dbReference>